<reference evidence="2" key="1">
    <citation type="submission" date="2022-04" db="EMBL/GenBank/DDBJ databases">
        <authorList>
            <person name="Ren T."/>
        </authorList>
    </citation>
    <scope>NUCLEOTIDE SEQUENCE</scope>
    <source>
        <strain evidence="2">F63249</strain>
    </source>
</reference>
<accession>A0ABT0H404</accession>
<gene>
    <name evidence="2" type="ORF">MUY34_00700</name>
</gene>
<sequence>MKKLILLLAVITTFGATAQNQSELLKHFEDYYKQMKGQGDVQGVINAMTHLNVIQPSQQRLDTLAYIYVSEGRNLEALNTIGIDKNATDSDLNTEVKAIALKGVNQPERALVFYEELFKRNANSYLAYEIADLKIQTQDLAGAKASIDYGLTNVKPEMKRAFYESQRPYEVSLKGALTYLKALILFNMNQTDNLDTAINLLNEAMTMDSNFNLAKLSKDALVARKTEKAEKKD</sequence>
<organism evidence="2 3">
    <name type="scientific">Psychroserpens algicola</name>
    <dbReference type="NCBI Taxonomy" id="1719034"/>
    <lineage>
        <taxon>Bacteria</taxon>
        <taxon>Pseudomonadati</taxon>
        <taxon>Bacteroidota</taxon>
        <taxon>Flavobacteriia</taxon>
        <taxon>Flavobacteriales</taxon>
        <taxon>Flavobacteriaceae</taxon>
        <taxon>Psychroserpens</taxon>
    </lineage>
</organism>
<dbReference type="Proteomes" id="UP001203687">
    <property type="component" value="Unassembled WGS sequence"/>
</dbReference>
<proteinExistence type="predicted"/>
<keyword evidence="1" id="KW-0732">Signal</keyword>
<keyword evidence="3" id="KW-1185">Reference proteome</keyword>
<dbReference type="RefSeq" id="WP_248411535.1">
    <property type="nucleotide sequence ID" value="NZ_JALPQF010000001.1"/>
</dbReference>
<name>A0ABT0H404_9FLAO</name>
<dbReference type="EMBL" id="JALPQF010000001">
    <property type="protein sequence ID" value="MCK8479113.1"/>
    <property type="molecule type" value="Genomic_DNA"/>
</dbReference>
<evidence type="ECO:0008006" key="4">
    <source>
        <dbReference type="Google" id="ProtNLM"/>
    </source>
</evidence>
<protein>
    <recommendedName>
        <fullName evidence="4">Tetratricopeptide repeat protein</fullName>
    </recommendedName>
</protein>
<evidence type="ECO:0000313" key="3">
    <source>
        <dbReference type="Proteomes" id="UP001203687"/>
    </source>
</evidence>
<comment type="caution">
    <text evidence="2">The sequence shown here is derived from an EMBL/GenBank/DDBJ whole genome shotgun (WGS) entry which is preliminary data.</text>
</comment>
<feature type="chain" id="PRO_5045094932" description="Tetratricopeptide repeat protein" evidence="1">
    <location>
        <begin position="19"/>
        <end position="233"/>
    </location>
</feature>
<evidence type="ECO:0000313" key="2">
    <source>
        <dbReference type="EMBL" id="MCK8479113.1"/>
    </source>
</evidence>
<feature type="signal peptide" evidence="1">
    <location>
        <begin position="1"/>
        <end position="18"/>
    </location>
</feature>
<evidence type="ECO:0000256" key="1">
    <source>
        <dbReference type="SAM" id="SignalP"/>
    </source>
</evidence>